<dbReference type="InterPro" id="IPR052254">
    <property type="entry name" value="CUL4-DDB1_E3_ligase_receptor"/>
</dbReference>
<evidence type="ECO:0000256" key="2">
    <source>
        <dbReference type="ARBA" id="ARBA00022737"/>
    </source>
</evidence>
<name>A0A177T9K3_9BASI</name>
<proteinExistence type="predicted"/>
<accession>A0A177T9K3</accession>
<feature type="region of interest" description="Disordered" evidence="3">
    <location>
        <begin position="77"/>
        <end position="124"/>
    </location>
</feature>
<reference evidence="4" key="2">
    <citation type="journal article" date="2019" name="IMA Fungus">
        <title>Genome sequencing and comparison of five Tilletia species to identify candidate genes for the detection of regulated species infecting wheat.</title>
        <authorList>
            <person name="Nguyen H.D.T."/>
            <person name="Sultana T."/>
            <person name="Kesanakurti P."/>
            <person name="Hambleton S."/>
        </authorList>
    </citation>
    <scope>NUCLEOTIDE SEQUENCE</scope>
    <source>
        <strain evidence="4">DAOMC 236416</strain>
    </source>
</reference>
<evidence type="ECO:0000313" key="5">
    <source>
        <dbReference type="Proteomes" id="UP000077521"/>
    </source>
</evidence>
<evidence type="ECO:0000256" key="1">
    <source>
        <dbReference type="ARBA" id="ARBA00022574"/>
    </source>
</evidence>
<dbReference type="AlphaFoldDB" id="A0A177T9K3"/>
<dbReference type="Proteomes" id="UP000077521">
    <property type="component" value="Unassembled WGS sequence"/>
</dbReference>
<feature type="compositionally biased region" description="Low complexity" evidence="3">
    <location>
        <begin position="33"/>
        <end position="52"/>
    </location>
</feature>
<dbReference type="EMBL" id="LWDF02000310">
    <property type="protein sequence ID" value="KAE8250576.1"/>
    <property type="molecule type" value="Genomic_DNA"/>
</dbReference>
<evidence type="ECO:0000256" key="3">
    <source>
        <dbReference type="SAM" id="MobiDB-lite"/>
    </source>
</evidence>
<protein>
    <recommendedName>
        <fullName evidence="6">WD40 repeat-like protein</fullName>
    </recommendedName>
</protein>
<keyword evidence="5" id="KW-1185">Reference proteome</keyword>
<reference evidence="4" key="1">
    <citation type="submission" date="2016-04" db="EMBL/GenBank/DDBJ databases">
        <authorList>
            <person name="Nguyen H.D."/>
            <person name="Samba Siva P."/>
            <person name="Cullis J."/>
            <person name="Levesque C.A."/>
            <person name="Hambleton S."/>
        </authorList>
    </citation>
    <scope>NUCLEOTIDE SEQUENCE</scope>
    <source>
        <strain evidence="4">DAOMC 236416</strain>
    </source>
</reference>
<feature type="region of interest" description="Disordered" evidence="3">
    <location>
        <begin position="1"/>
        <end position="62"/>
    </location>
</feature>
<dbReference type="InterPro" id="IPR015943">
    <property type="entry name" value="WD40/YVTN_repeat-like_dom_sf"/>
</dbReference>
<dbReference type="PANTHER" id="PTHR44472:SF1">
    <property type="entry name" value="DDB1 AND CUL4 ASSOCIATED FACTOR 4"/>
    <property type="match status" value="1"/>
</dbReference>
<dbReference type="InterPro" id="IPR011041">
    <property type="entry name" value="Quinoprot_gluc/sorb_DH_b-prop"/>
</dbReference>
<dbReference type="Gene3D" id="2.130.10.10">
    <property type="entry name" value="YVTN repeat-like/Quinoprotein amine dehydrogenase"/>
    <property type="match status" value="1"/>
</dbReference>
<dbReference type="SMART" id="SM00320">
    <property type="entry name" value="WD40"/>
    <property type="match status" value="2"/>
</dbReference>
<dbReference type="InterPro" id="IPR001680">
    <property type="entry name" value="WD40_rpt"/>
</dbReference>
<feature type="compositionally biased region" description="Basic residues" evidence="3">
    <location>
        <begin position="1"/>
        <end position="11"/>
    </location>
</feature>
<gene>
    <name evidence="4" type="ORF">A4X13_0g4603</name>
</gene>
<dbReference type="SUPFAM" id="SSF69322">
    <property type="entry name" value="Tricorn protease domain 2"/>
    <property type="match status" value="1"/>
</dbReference>
<organism evidence="4 5">
    <name type="scientific">Tilletia indica</name>
    <dbReference type="NCBI Taxonomy" id="43049"/>
    <lineage>
        <taxon>Eukaryota</taxon>
        <taxon>Fungi</taxon>
        <taxon>Dikarya</taxon>
        <taxon>Basidiomycota</taxon>
        <taxon>Ustilaginomycotina</taxon>
        <taxon>Exobasidiomycetes</taxon>
        <taxon>Tilletiales</taxon>
        <taxon>Tilletiaceae</taxon>
        <taxon>Tilletia</taxon>
    </lineage>
</organism>
<evidence type="ECO:0000313" key="4">
    <source>
        <dbReference type="EMBL" id="KAE8250576.1"/>
    </source>
</evidence>
<keyword evidence="2" id="KW-0677">Repeat</keyword>
<comment type="caution">
    <text evidence="4">The sequence shown here is derived from an EMBL/GenBank/DDBJ whole genome shotgun (WGS) entry which is preliminary data.</text>
</comment>
<dbReference type="PANTHER" id="PTHR44472">
    <property type="entry name" value="DDB1- AND CUL4-ASSOCIATED FACTOR 4-RELATED"/>
    <property type="match status" value="1"/>
</dbReference>
<dbReference type="Pfam" id="PF00400">
    <property type="entry name" value="WD40"/>
    <property type="match status" value="1"/>
</dbReference>
<dbReference type="SUPFAM" id="SSF50952">
    <property type="entry name" value="Soluble quinoprotein glucose dehydrogenase"/>
    <property type="match status" value="1"/>
</dbReference>
<dbReference type="GO" id="GO:0080008">
    <property type="term" value="C:Cul4-RING E3 ubiquitin ligase complex"/>
    <property type="evidence" value="ECO:0007669"/>
    <property type="project" value="TreeGrafter"/>
</dbReference>
<evidence type="ECO:0008006" key="6">
    <source>
        <dbReference type="Google" id="ProtNLM"/>
    </source>
</evidence>
<keyword evidence="1" id="KW-0853">WD repeat</keyword>
<sequence length="732" mass="80135">MSPTRRGRGRGGRSQGHGSRVDPIASTSRGGNAQQSSGSGTSASSSSADADAPPFEMPGYNWDPFLKRFFKKNQAAEAASALTNPDTRPNRYSRVEGPPPTTGVRNAPTADGGTGAAQDGDEEVARSQLPANIGRWAGGSGSHFQALQTMRTSGGQHRGRLAQFNRSTSEQFANKLRSSAVYYFTYLNNSWGTPHMHCMCSAPDGIYWAGFSNNVLLATFRTHPVPQRRVVKGDVYGPPSSSSLEDWKGQVKCLPYDRPTDTLKSVIDEPLAWATNDTTEDFGLTYVKDVDRIDLVQGKLSVTLAPTRIILESDHRSVVDPSTSEVRRWKPSINKIAYDSPRADMRSSSIRTVPWLESAVDGDSRIVRAFACGNFIQVILSHPDINSLATFDEEFIAVQTLDALLPPPFIMPPEAPFQPIRWLIDLPALVTGSDPMAIEISPDCQWVVAGLRNGAVLLWDLKNMIIDWQDQRIVAEHPILDASIAGNASSLYIAREGMVPRPPGLIPTEVMATGPGRVHHIAMASDSEFLVVFSSGEILMFRFGSLNEGAIRSFTSHPASDEPLGFAVHHKRRIFAAAGSDGRVRLWSLDESRPIEPVEDGSVAGQRRRISSREEMSRYGSSFWKNSSTGEAVADGEDGLSDMDETMEAWWTDSSTITVVEGDDTFVAGKAVHQIVFPSPPRTLAWVHRPVRDEFAPTTEEIGWKDLNDARIDEPEVPALAVGCHNALWFFT</sequence>